<name>A0A176RXB4_9GAMM</name>
<reference evidence="1 2" key="1">
    <citation type="submission" date="2016-05" db="EMBL/GenBank/DDBJ databases">
        <title>Single-cell genome of chain-forming Candidatus Thiomargarita nelsonii and comparison to other large sulfur-oxidizing bacteria.</title>
        <authorList>
            <person name="Winkel M."/>
            <person name="Salman V."/>
            <person name="Woyke T."/>
            <person name="Schulz-Vogt H."/>
            <person name="Richter M."/>
            <person name="Flood B."/>
            <person name="Bailey J."/>
            <person name="Amann R."/>
            <person name="Mussmann M."/>
        </authorList>
    </citation>
    <scope>NUCLEOTIDE SEQUENCE [LARGE SCALE GENOMIC DNA]</scope>
    <source>
        <strain evidence="1 2">THI036</strain>
    </source>
</reference>
<sequence length="78" mass="8797">MWQNIKSDLFGINFGRNGFAIEQRSRLPCKFFNGFFTAARDCLISRYVNPLNPNGIINGFKGNQHLYGGTIRIGNDIA</sequence>
<proteinExistence type="predicted"/>
<dbReference type="AlphaFoldDB" id="A0A176RXB4"/>
<evidence type="ECO:0000313" key="2">
    <source>
        <dbReference type="Proteomes" id="UP000076962"/>
    </source>
</evidence>
<gene>
    <name evidence="1" type="ORF">THIOM_003919</name>
</gene>
<organism evidence="1 2">
    <name type="scientific">Candidatus Thiomargarita nelsonii</name>
    <dbReference type="NCBI Taxonomy" id="1003181"/>
    <lineage>
        <taxon>Bacteria</taxon>
        <taxon>Pseudomonadati</taxon>
        <taxon>Pseudomonadota</taxon>
        <taxon>Gammaproteobacteria</taxon>
        <taxon>Thiotrichales</taxon>
        <taxon>Thiotrichaceae</taxon>
        <taxon>Thiomargarita</taxon>
    </lineage>
</organism>
<accession>A0A176RXB4</accession>
<dbReference type="EMBL" id="LUTY01002417">
    <property type="protein sequence ID" value="OAD20385.1"/>
    <property type="molecule type" value="Genomic_DNA"/>
</dbReference>
<evidence type="ECO:0000313" key="1">
    <source>
        <dbReference type="EMBL" id="OAD20385.1"/>
    </source>
</evidence>
<protein>
    <submittedName>
        <fullName evidence="1">Uncharacterized protein</fullName>
    </submittedName>
</protein>
<dbReference type="Proteomes" id="UP000076962">
    <property type="component" value="Unassembled WGS sequence"/>
</dbReference>
<keyword evidence="2" id="KW-1185">Reference proteome</keyword>
<comment type="caution">
    <text evidence="1">The sequence shown here is derived from an EMBL/GenBank/DDBJ whole genome shotgun (WGS) entry which is preliminary data.</text>
</comment>